<accession>K2FDU8</accession>
<feature type="non-terminal residue" evidence="8">
    <location>
        <position position="184"/>
    </location>
</feature>
<evidence type="ECO:0000259" key="7">
    <source>
        <dbReference type="SMART" id="SM01049"/>
    </source>
</evidence>
<comment type="subcellular location">
    <subcellularLocation>
        <location evidence="1">Cell membrane</location>
        <topology evidence="1">Multi-pass membrane protein</topology>
    </subcellularLocation>
</comment>
<evidence type="ECO:0000256" key="4">
    <source>
        <dbReference type="ARBA" id="ARBA00022989"/>
    </source>
</evidence>
<organism evidence="8">
    <name type="scientific">uncultured bacterium</name>
    <name type="common">gcode 4</name>
    <dbReference type="NCBI Taxonomy" id="1234023"/>
    <lineage>
        <taxon>Bacteria</taxon>
        <taxon>environmental samples</taxon>
    </lineage>
</organism>
<gene>
    <name evidence="8" type="ORF">ACD_2C00192G0001</name>
</gene>
<reference evidence="8" key="1">
    <citation type="journal article" date="2012" name="Science">
        <title>Fermentation, hydrogen, and sulfur metabolism in multiple uncultivated bacterial phyla.</title>
        <authorList>
            <person name="Wrighton K.C."/>
            <person name="Thomas B.C."/>
            <person name="Sharon I."/>
            <person name="Miller C.S."/>
            <person name="Castelle C.J."/>
            <person name="VerBerkmoes N.C."/>
            <person name="Wilkins M.J."/>
            <person name="Hettich R.L."/>
            <person name="Lipton M.S."/>
            <person name="Williams K.H."/>
            <person name="Long P.E."/>
            <person name="Banfield J.F."/>
        </authorList>
    </citation>
    <scope>NUCLEOTIDE SEQUENCE [LARGE SCALE GENOMIC DNA]</scope>
</reference>
<proteinExistence type="predicted"/>
<feature type="domain" description="Single Cache" evidence="7">
    <location>
        <begin position="40"/>
        <end position="130"/>
    </location>
</feature>
<sequence>MKNLLKIKDWSIIWKIIGLSIVSLCITGIGINAYFFPSIIKQVNEERKSLLVHNLDAMLSLCATFDKDVKDGRLTLSQAQAMVKERISAIRYGDGDYYWIQDNQIPSTMIMHPTSPALNGTKLTSEKYNRASKVQYGKIGTVEDIPGKNRNLFDMFVEIAKKSGDGFVWYDWTKPKKDGTVSTE</sequence>
<evidence type="ECO:0000256" key="1">
    <source>
        <dbReference type="ARBA" id="ARBA00004651"/>
    </source>
</evidence>
<protein>
    <recommendedName>
        <fullName evidence="7">Single Cache domain-containing protein</fullName>
    </recommendedName>
</protein>
<dbReference type="SMART" id="SM01049">
    <property type="entry name" value="Cache_2"/>
    <property type="match status" value="1"/>
</dbReference>
<keyword evidence="4 6" id="KW-1133">Transmembrane helix</keyword>
<keyword evidence="3 6" id="KW-0812">Transmembrane</keyword>
<dbReference type="EMBL" id="AMFJ01000192">
    <property type="protein sequence ID" value="EKE29306.1"/>
    <property type="molecule type" value="Genomic_DNA"/>
</dbReference>
<evidence type="ECO:0000256" key="6">
    <source>
        <dbReference type="SAM" id="Phobius"/>
    </source>
</evidence>
<dbReference type="GO" id="GO:0005886">
    <property type="term" value="C:plasma membrane"/>
    <property type="evidence" value="ECO:0007669"/>
    <property type="project" value="UniProtKB-SubCell"/>
</dbReference>
<dbReference type="Pfam" id="PF08269">
    <property type="entry name" value="dCache_2"/>
    <property type="match status" value="1"/>
</dbReference>
<feature type="transmembrane region" description="Helical" evidence="6">
    <location>
        <begin position="12"/>
        <end position="36"/>
    </location>
</feature>
<evidence type="ECO:0000256" key="2">
    <source>
        <dbReference type="ARBA" id="ARBA00022475"/>
    </source>
</evidence>
<dbReference type="InterPro" id="IPR004010">
    <property type="entry name" value="Double_Cache_2"/>
</dbReference>
<evidence type="ECO:0000256" key="5">
    <source>
        <dbReference type="ARBA" id="ARBA00023136"/>
    </source>
</evidence>
<dbReference type="Gene3D" id="3.30.450.20">
    <property type="entry name" value="PAS domain"/>
    <property type="match status" value="1"/>
</dbReference>
<dbReference type="InterPro" id="IPR033480">
    <property type="entry name" value="sCache_2"/>
</dbReference>
<evidence type="ECO:0000313" key="8">
    <source>
        <dbReference type="EMBL" id="EKE29306.1"/>
    </source>
</evidence>
<dbReference type="AlphaFoldDB" id="K2FDU8"/>
<comment type="caution">
    <text evidence="8">The sequence shown here is derived from an EMBL/GenBank/DDBJ whole genome shotgun (WGS) entry which is preliminary data.</text>
</comment>
<keyword evidence="2" id="KW-1003">Cell membrane</keyword>
<name>K2FDU8_9BACT</name>
<evidence type="ECO:0000256" key="3">
    <source>
        <dbReference type="ARBA" id="ARBA00022692"/>
    </source>
</evidence>
<keyword evidence="5 6" id="KW-0472">Membrane</keyword>